<feature type="region of interest" description="Disordered" evidence="2">
    <location>
        <begin position="23"/>
        <end position="59"/>
    </location>
</feature>
<dbReference type="STRING" id="1841610.A6X21_22610"/>
<feature type="signal peptide" evidence="3">
    <location>
        <begin position="1"/>
        <end position="24"/>
    </location>
</feature>
<reference evidence="4 5" key="1">
    <citation type="submission" date="2016-05" db="EMBL/GenBank/DDBJ databases">
        <title>Genomic and physiological characterization of Planctopirus sp. isolated from fresh water lake.</title>
        <authorList>
            <person name="Subhash Y."/>
            <person name="Ramana C."/>
        </authorList>
    </citation>
    <scope>NUCLEOTIDE SEQUENCE [LARGE SCALE GENOMIC DNA]</scope>
    <source>
        <strain evidence="4 5">JC280</strain>
    </source>
</reference>
<organism evidence="4 5">
    <name type="scientific">Planctopirus hydrillae</name>
    <dbReference type="NCBI Taxonomy" id="1841610"/>
    <lineage>
        <taxon>Bacteria</taxon>
        <taxon>Pseudomonadati</taxon>
        <taxon>Planctomycetota</taxon>
        <taxon>Planctomycetia</taxon>
        <taxon>Planctomycetales</taxon>
        <taxon>Planctomycetaceae</taxon>
        <taxon>Planctopirus</taxon>
    </lineage>
</organism>
<evidence type="ECO:0000313" key="5">
    <source>
        <dbReference type="Proteomes" id="UP000094828"/>
    </source>
</evidence>
<comment type="caution">
    <text evidence="4">The sequence shown here is derived from an EMBL/GenBank/DDBJ whole genome shotgun (WGS) entry which is preliminary data.</text>
</comment>
<protein>
    <submittedName>
        <fullName evidence="4">Porin</fullName>
    </submittedName>
</protein>
<feature type="coiled-coil region" evidence="1">
    <location>
        <begin position="61"/>
        <end position="88"/>
    </location>
</feature>
<accession>A0A1C3EDF7</accession>
<dbReference type="Pfam" id="PF07396">
    <property type="entry name" value="Porin_O_P"/>
    <property type="match status" value="1"/>
</dbReference>
<keyword evidence="1" id="KW-0175">Coiled coil</keyword>
<evidence type="ECO:0000256" key="3">
    <source>
        <dbReference type="SAM" id="SignalP"/>
    </source>
</evidence>
<sequence length="511" mass="56942">MPLPTRCRVLVLAISATLGISGFAQESSLPPGPSAVTEGKVRLDEQETDSALPANPAPGSYDELLKRLEKNEQEIARLNNELSTNVDNDRSFRDVFEERWSKVQDPSITTVDEQTYTPGGSKPKQWYDRLSLRGYAQFRYNFVVDEDGAPAQLIGDRSVSDDQSFLIRRARLIVSGDVSENLYVYLQSDFASTVPDSDDSTYYAQIRDWYGDLYFDEDKVHRVRIGQSKVPYGWEDLQSSSNRAPLDRSDSINSATRNERDLGVVYYWTPEGAQDLFKEVLDRGLKGSGNYGVFGIGAFNGQGGSTLEENDNLHLYTRLAVPHKLENGQILEMGVQAYTGKYVVGSAPIRPLGVPPAIIPAGTIGAGDDGGIVDQRLAGTFVWYPQPWGLQAEWNIGNGPGLNDEQTAVVKRSLTGGYVMALYRLETESHGIIFPFGRYTYYQGGLKNFANAPYGTINEWELGFEWQINPQMEFSTQYTIADRTNVSARSSGTSYGQFRGDIIRCQFQINY</sequence>
<evidence type="ECO:0000256" key="1">
    <source>
        <dbReference type="SAM" id="Coils"/>
    </source>
</evidence>
<gene>
    <name evidence="4" type="ORF">A6X21_22610</name>
</gene>
<dbReference type="Gene3D" id="2.40.160.10">
    <property type="entry name" value="Porin"/>
    <property type="match status" value="1"/>
</dbReference>
<dbReference type="AlphaFoldDB" id="A0A1C3EDF7"/>
<proteinExistence type="predicted"/>
<keyword evidence="5" id="KW-1185">Reference proteome</keyword>
<dbReference type="InterPro" id="IPR023614">
    <property type="entry name" value="Porin_dom_sf"/>
</dbReference>
<dbReference type="InterPro" id="IPR010870">
    <property type="entry name" value="Porin_O/P"/>
</dbReference>
<dbReference type="SUPFAM" id="SSF56935">
    <property type="entry name" value="Porins"/>
    <property type="match status" value="1"/>
</dbReference>
<evidence type="ECO:0000256" key="2">
    <source>
        <dbReference type="SAM" id="MobiDB-lite"/>
    </source>
</evidence>
<keyword evidence="3" id="KW-0732">Signal</keyword>
<dbReference type="EMBL" id="LYDR01000090">
    <property type="protein sequence ID" value="ODA31265.1"/>
    <property type="molecule type" value="Genomic_DNA"/>
</dbReference>
<dbReference type="Proteomes" id="UP000094828">
    <property type="component" value="Unassembled WGS sequence"/>
</dbReference>
<name>A0A1C3EDF7_9PLAN</name>
<feature type="chain" id="PRO_5008672984" evidence="3">
    <location>
        <begin position="25"/>
        <end position="511"/>
    </location>
</feature>
<evidence type="ECO:0000313" key="4">
    <source>
        <dbReference type="EMBL" id="ODA31265.1"/>
    </source>
</evidence>
<dbReference type="RefSeq" id="WP_068847878.1">
    <property type="nucleotide sequence ID" value="NZ_LYDR01000090.1"/>
</dbReference>
<dbReference type="OrthoDB" id="9807854at2"/>